<protein>
    <submittedName>
        <fullName evidence="1">Uncharacterized protein</fullName>
    </submittedName>
</protein>
<sequence length="402" mass="45598">DSGANVVRFAKAAHKEAPYILQGVASLSATTLPRAEVALHKTIAGWGMTIPLNIYFWNRGLHWAPMLQVQTWFEYLLVRRPSVLLGGFTRDHPARPMFLRAFWKAFWYDEPTHEVFGAHGQCLERCIPVYFYSDEGRGLRKDENLDERTYVELRGRHKQRFVFSFVCAQVGLDLARAFTTGITVGGEQWFLVLIGVKGAVAKHFICPASLGGYPAKLLFACWKAADTLMLARWLLLLLREGPVQPEENKRQGVSLLAAGGDREHALRAMQDCSCALLEFFSILHKQKLFLSRGIASELVACVDVICGSYSYLANFFLSRKLAVYHMEPTLHVFKHVGLRLEEALNRDAPVIFSPASFLCEMGEDWIGLVSRITRRVHARTCGKRTIQRYLIKTHLEWEKLGI</sequence>
<evidence type="ECO:0000313" key="2">
    <source>
        <dbReference type="Proteomes" id="UP000649617"/>
    </source>
</evidence>
<dbReference type="AlphaFoldDB" id="A0A812LPT8"/>
<name>A0A812LPT8_SYMPI</name>
<evidence type="ECO:0000313" key="1">
    <source>
        <dbReference type="EMBL" id="CAE7249997.1"/>
    </source>
</evidence>
<dbReference type="Proteomes" id="UP000649617">
    <property type="component" value="Unassembled WGS sequence"/>
</dbReference>
<dbReference type="EMBL" id="CAJNIZ010006435">
    <property type="protein sequence ID" value="CAE7249997.1"/>
    <property type="molecule type" value="Genomic_DNA"/>
</dbReference>
<feature type="non-terminal residue" evidence="1">
    <location>
        <position position="402"/>
    </location>
</feature>
<organism evidence="1 2">
    <name type="scientific">Symbiodinium pilosum</name>
    <name type="common">Dinoflagellate</name>
    <dbReference type="NCBI Taxonomy" id="2952"/>
    <lineage>
        <taxon>Eukaryota</taxon>
        <taxon>Sar</taxon>
        <taxon>Alveolata</taxon>
        <taxon>Dinophyceae</taxon>
        <taxon>Suessiales</taxon>
        <taxon>Symbiodiniaceae</taxon>
        <taxon>Symbiodinium</taxon>
    </lineage>
</organism>
<reference evidence="1" key="1">
    <citation type="submission" date="2021-02" db="EMBL/GenBank/DDBJ databases">
        <authorList>
            <person name="Dougan E. K."/>
            <person name="Rhodes N."/>
            <person name="Thang M."/>
            <person name="Chan C."/>
        </authorList>
    </citation>
    <scope>NUCLEOTIDE SEQUENCE</scope>
</reference>
<comment type="caution">
    <text evidence="1">The sequence shown here is derived from an EMBL/GenBank/DDBJ whole genome shotgun (WGS) entry which is preliminary data.</text>
</comment>
<gene>
    <name evidence="1" type="ORF">SPIL2461_LOCUS4757</name>
</gene>
<accession>A0A812LPT8</accession>
<keyword evidence="2" id="KW-1185">Reference proteome</keyword>
<proteinExistence type="predicted"/>